<keyword evidence="2" id="KW-1185">Reference proteome</keyword>
<organism evidence="1 2">
    <name type="scientific">Sporomusa termitida</name>
    <dbReference type="NCBI Taxonomy" id="2377"/>
    <lineage>
        <taxon>Bacteria</taxon>
        <taxon>Bacillati</taxon>
        <taxon>Bacillota</taxon>
        <taxon>Negativicutes</taxon>
        <taxon>Selenomonadales</taxon>
        <taxon>Sporomusaceae</taxon>
        <taxon>Sporomusa</taxon>
    </lineage>
</organism>
<evidence type="ECO:0000313" key="2">
    <source>
        <dbReference type="Proteomes" id="UP000320776"/>
    </source>
</evidence>
<proteinExistence type="predicted"/>
<protein>
    <recommendedName>
        <fullName evidence="3">Stage II sporulation protein P</fullName>
    </recommendedName>
</protein>
<sequence length="110" mass="12524">MKLSHTGKLVGILALLALVTVGVLHYVPLTIFSVQQKPEQPPQKIYDYYIIIEENTGEVLMYVPLVVSPGDELISENNKRYRIVKVEENQAYARFVENLNLELYQDSGSQ</sequence>
<evidence type="ECO:0000313" key="1">
    <source>
        <dbReference type="EMBL" id="QDR78772.1"/>
    </source>
</evidence>
<evidence type="ECO:0008006" key="3">
    <source>
        <dbReference type="Google" id="ProtNLM"/>
    </source>
</evidence>
<gene>
    <name evidence="1" type="ORF">SPTER_00150</name>
</gene>
<dbReference type="KEGG" id="sted:SPTER_00150"/>
<name>A0A517DN52_9FIRM</name>
<dbReference type="RefSeq" id="WP_246105425.1">
    <property type="nucleotide sequence ID" value="NZ_CP036259.1"/>
</dbReference>
<dbReference type="EMBL" id="CP036259">
    <property type="protein sequence ID" value="QDR78772.1"/>
    <property type="molecule type" value="Genomic_DNA"/>
</dbReference>
<dbReference type="Proteomes" id="UP000320776">
    <property type="component" value="Chromosome"/>
</dbReference>
<accession>A0A517DN52</accession>
<reference evidence="1 2" key="1">
    <citation type="submission" date="2019-02" db="EMBL/GenBank/DDBJ databases">
        <title>Closed genome of Sporomusa termitida DSM 4440.</title>
        <authorList>
            <person name="Poehlein A."/>
            <person name="Daniel R."/>
        </authorList>
    </citation>
    <scope>NUCLEOTIDE SEQUENCE [LARGE SCALE GENOMIC DNA]</scope>
    <source>
        <strain evidence="1 2">DSM 4440</strain>
    </source>
</reference>
<dbReference type="AlphaFoldDB" id="A0A517DN52"/>